<keyword evidence="2" id="KW-1185">Reference proteome</keyword>
<evidence type="ECO:0000313" key="1">
    <source>
        <dbReference type="EMBL" id="KAK9423365.1"/>
    </source>
</evidence>
<accession>A0ABR2V8X1</accession>
<comment type="caution">
    <text evidence="1">The sequence shown here is derived from an EMBL/GenBank/DDBJ whole genome shotgun (WGS) entry which is preliminary data.</text>
</comment>
<organism evidence="1 2">
    <name type="scientific">Seiridium unicorne</name>
    <dbReference type="NCBI Taxonomy" id="138068"/>
    <lineage>
        <taxon>Eukaryota</taxon>
        <taxon>Fungi</taxon>
        <taxon>Dikarya</taxon>
        <taxon>Ascomycota</taxon>
        <taxon>Pezizomycotina</taxon>
        <taxon>Sordariomycetes</taxon>
        <taxon>Xylariomycetidae</taxon>
        <taxon>Amphisphaeriales</taxon>
        <taxon>Sporocadaceae</taxon>
        <taxon>Seiridium</taxon>
    </lineage>
</organism>
<name>A0ABR2V8X1_9PEZI</name>
<dbReference type="PANTHER" id="PTHR39697:SF1">
    <property type="entry name" value="RICIN B LECTIN DOMAIN-CONTAINING PROTEIN"/>
    <property type="match status" value="1"/>
</dbReference>
<gene>
    <name evidence="1" type="ORF">SUNI508_04259</name>
</gene>
<dbReference type="Proteomes" id="UP001408356">
    <property type="component" value="Unassembled WGS sequence"/>
</dbReference>
<protein>
    <submittedName>
        <fullName evidence="1">Fascin domain-containing protein</fullName>
    </submittedName>
</protein>
<proteinExistence type="predicted"/>
<dbReference type="EMBL" id="JARVKF010000079">
    <property type="protein sequence ID" value="KAK9423365.1"/>
    <property type="molecule type" value="Genomic_DNA"/>
</dbReference>
<evidence type="ECO:0000313" key="2">
    <source>
        <dbReference type="Proteomes" id="UP001408356"/>
    </source>
</evidence>
<sequence>MGQEECPNDDASEVSNCSIASATATSASTVADDPDETFSGLLPGNTYIILERQSLRAITLTKDGLCLKDMQEGQDSSNRWLCVERSGWLGLQDPKSGKYMGHNGNGSVRAVATDFHAWECITTRDRPGGVYQLLVPHWWETLRTIVVAEDGESLITRQHGETLWRFLKTSRA</sequence>
<dbReference type="PANTHER" id="PTHR39697">
    <property type="entry name" value="RICIN B LECTIN DOMAIN-CONTAINING PROTEIN-RELATED"/>
    <property type="match status" value="1"/>
</dbReference>
<reference evidence="1 2" key="1">
    <citation type="journal article" date="2024" name="J. Plant Pathol.">
        <title>Sequence and assembly of the genome of Seiridium unicorne, isolate CBS 538.82, causal agent of cypress canker disease.</title>
        <authorList>
            <person name="Scali E."/>
            <person name="Rocca G.D."/>
            <person name="Danti R."/>
            <person name="Garbelotto M."/>
            <person name="Barberini S."/>
            <person name="Baroncelli R."/>
            <person name="Emiliani G."/>
        </authorList>
    </citation>
    <scope>NUCLEOTIDE SEQUENCE [LARGE SCALE GENOMIC DNA]</scope>
    <source>
        <strain evidence="1 2">BM-138-508</strain>
    </source>
</reference>